<feature type="chain" id="PRO_5042199737" evidence="1">
    <location>
        <begin position="21"/>
        <end position="109"/>
    </location>
</feature>
<accession>A0AAE6END0</accession>
<dbReference type="Proteomes" id="UP000298646">
    <property type="component" value="Plasmid pAtCFBP6624"/>
</dbReference>
<protein>
    <submittedName>
        <fullName evidence="2">Uncharacterized protein</fullName>
    </submittedName>
</protein>
<dbReference type="EMBL" id="CP039909">
    <property type="protein sequence ID" value="QCM03499.1"/>
    <property type="molecule type" value="Genomic_DNA"/>
</dbReference>
<sequence>MAALMVCMLVLAIQAGPAMAHNGDFTPSGTEIRLANAEFRASAAAQEDCPTDASCCKAICAPCFAPLCTYQGRLTIIGSWTTKSFAPRQTCLRSFILGRDPPVPRNQIL</sequence>
<name>A0AAE6END0_AGRTU</name>
<dbReference type="AlphaFoldDB" id="A0AAE6END0"/>
<dbReference type="RefSeq" id="WP_137002612.1">
    <property type="nucleotide sequence ID" value="NZ_CP039905.1"/>
</dbReference>
<organism evidence="2 3">
    <name type="scientific">Agrobacterium tumefaciens</name>
    <dbReference type="NCBI Taxonomy" id="358"/>
    <lineage>
        <taxon>Bacteria</taxon>
        <taxon>Pseudomonadati</taxon>
        <taxon>Pseudomonadota</taxon>
        <taxon>Alphaproteobacteria</taxon>
        <taxon>Hyphomicrobiales</taxon>
        <taxon>Rhizobiaceae</taxon>
        <taxon>Rhizobium/Agrobacterium group</taxon>
        <taxon>Agrobacterium</taxon>
        <taxon>Agrobacterium tumefaciens complex</taxon>
    </lineage>
</organism>
<reference evidence="2 3" key="1">
    <citation type="submission" date="2019-04" db="EMBL/GenBank/DDBJ databases">
        <title>Complete genome sequence of Agrobacterium tumefaciens CFBP6624.</title>
        <authorList>
            <person name="Haryono M."/>
            <person name="Lin Y.-C."/>
            <person name="Lai E.-M."/>
            <person name="Kuo C.-H."/>
        </authorList>
    </citation>
    <scope>NUCLEOTIDE SEQUENCE [LARGE SCALE GENOMIC DNA]</scope>
    <source>
        <strain evidence="2 3">CFBP6624</strain>
        <plasmid evidence="3">patcfbp6624</plasmid>
    </source>
</reference>
<keyword evidence="1" id="KW-0732">Signal</keyword>
<proteinExistence type="predicted"/>
<feature type="signal peptide" evidence="1">
    <location>
        <begin position="1"/>
        <end position="20"/>
    </location>
</feature>
<evidence type="ECO:0000313" key="3">
    <source>
        <dbReference type="Proteomes" id="UP000298646"/>
    </source>
</evidence>
<gene>
    <name evidence="2" type="ORF">CFBP6624_25080</name>
</gene>
<evidence type="ECO:0000256" key="1">
    <source>
        <dbReference type="SAM" id="SignalP"/>
    </source>
</evidence>
<evidence type="ECO:0000313" key="2">
    <source>
        <dbReference type="EMBL" id="QCM03499.1"/>
    </source>
</evidence>
<geneLocation type="plasmid" evidence="3">
    <name>patcfbp6624</name>
</geneLocation>
<keyword evidence="2" id="KW-0614">Plasmid</keyword>